<gene>
    <name evidence="2" type="ORF">PISMIDRAFT_670870</name>
</gene>
<dbReference type="AlphaFoldDB" id="A0A0C9ZMT0"/>
<evidence type="ECO:0000313" key="2">
    <source>
        <dbReference type="EMBL" id="KIK30741.1"/>
    </source>
</evidence>
<organism evidence="2 3">
    <name type="scientific">Pisolithus microcarpus 441</name>
    <dbReference type="NCBI Taxonomy" id="765257"/>
    <lineage>
        <taxon>Eukaryota</taxon>
        <taxon>Fungi</taxon>
        <taxon>Dikarya</taxon>
        <taxon>Basidiomycota</taxon>
        <taxon>Agaricomycotina</taxon>
        <taxon>Agaricomycetes</taxon>
        <taxon>Agaricomycetidae</taxon>
        <taxon>Boletales</taxon>
        <taxon>Sclerodermatineae</taxon>
        <taxon>Pisolithaceae</taxon>
        <taxon>Pisolithus</taxon>
    </lineage>
</organism>
<dbReference type="EMBL" id="KN833686">
    <property type="protein sequence ID" value="KIK30741.1"/>
    <property type="molecule type" value="Genomic_DNA"/>
</dbReference>
<feature type="region of interest" description="Disordered" evidence="1">
    <location>
        <begin position="46"/>
        <end position="67"/>
    </location>
</feature>
<keyword evidence="3" id="KW-1185">Reference proteome</keyword>
<reference evidence="3" key="2">
    <citation type="submission" date="2015-01" db="EMBL/GenBank/DDBJ databases">
        <title>Evolutionary Origins and Diversification of the Mycorrhizal Mutualists.</title>
        <authorList>
            <consortium name="DOE Joint Genome Institute"/>
            <consortium name="Mycorrhizal Genomics Consortium"/>
            <person name="Kohler A."/>
            <person name="Kuo A."/>
            <person name="Nagy L.G."/>
            <person name="Floudas D."/>
            <person name="Copeland A."/>
            <person name="Barry K.W."/>
            <person name="Cichocki N."/>
            <person name="Veneault-Fourrey C."/>
            <person name="LaButti K."/>
            <person name="Lindquist E.A."/>
            <person name="Lipzen A."/>
            <person name="Lundell T."/>
            <person name="Morin E."/>
            <person name="Murat C."/>
            <person name="Riley R."/>
            <person name="Ohm R."/>
            <person name="Sun H."/>
            <person name="Tunlid A."/>
            <person name="Henrissat B."/>
            <person name="Grigoriev I.V."/>
            <person name="Hibbett D.S."/>
            <person name="Martin F."/>
        </authorList>
    </citation>
    <scope>NUCLEOTIDE SEQUENCE [LARGE SCALE GENOMIC DNA]</scope>
    <source>
        <strain evidence="3">441</strain>
    </source>
</reference>
<name>A0A0C9ZMT0_9AGAM</name>
<dbReference type="HOGENOM" id="CLU_2813356_0_0_1"/>
<dbReference type="Proteomes" id="UP000054018">
    <property type="component" value="Unassembled WGS sequence"/>
</dbReference>
<protein>
    <submittedName>
        <fullName evidence="2">Uncharacterized protein</fullName>
    </submittedName>
</protein>
<sequence>MRLANPYGLGPFLTETGVGGAMGLRARLSCTVSTFAASSLHHITRITPNSSPSSPTHARWLSSPRLC</sequence>
<proteinExistence type="predicted"/>
<feature type="compositionally biased region" description="Polar residues" evidence="1">
    <location>
        <begin position="46"/>
        <end position="56"/>
    </location>
</feature>
<reference evidence="2 3" key="1">
    <citation type="submission" date="2014-04" db="EMBL/GenBank/DDBJ databases">
        <authorList>
            <consortium name="DOE Joint Genome Institute"/>
            <person name="Kuo A."/>
            <person name="Kohler A."/>
            <person name="Costa M.D."/>
            <person name="Nagy L.G."/>
            <person name="Floudas D."/>
            <person name="Copeland A."/>
            <person name="Barry K.W."/>
            <person name="Cichocki N."/>
            <person name="Veneault-Fourrey C."/>
            <person name="LaButti K."/>
            <person name="Lindquist E.A."/>
            <person name="Lipzen A."/>
            <person name="Lundell T."/>
            <person name="Morin E."/>
            <person name="Murat C."/>
            <person name="Sun H."/>
            <person name="Tunlid A."/>
            <person name="Henrissat B."/>
            <person name="Grigoriev I.V."/>
            <person name="Hibbett D.S."/>
            <person name="Martin F."/>
            <person name="Nordberg H.P."/>
            <person name="Cantor M.N."/>
            <person name="Hua S.X."/>
        </authorList>
    </citation>
    <scope>NUCLEOTIDE SEQUENCE [LARGE SCALE GENOMIC DNA]</scope>
    <source>
        <strain evidence="2 3">441</strain>
    </source>
</reference>
<accession>A0A0C9ZMT0</accession>
<evidence type="ECO:0000313" key="3">
    <source>
        <dbReference type="Proteomes" id="UP000054018"/>
    </source>
</evidence>
<evidence type="ECO:0000256" key="1">
    <source>
        <dbReference type="SAM" id="MobiDB-lite"/>
    </source>
</evidence>